<feature type="region of interest" description="Disordered" evidence="5">
    <location>
        <begin position="64"/>
        <end position="87"/>
    </location>
</feature>
<dbReference type="EMBL" id="JADPMV010000001">
    <property type="protein sequence ID" value="MBS7662413.1"/>
    <property type="molecule type" value="Genomic_DNA"/>
</dbReference>
<evidence type="ECO:0000256" key="5">
    <source>
        <dbReference type="SAM" id="MobiDB-lite"/>
    </source>
</evidence>
<feature type="domain" description="Cytochrome c" evidence="7">
    <location>
        <begin position="39"/>
        <end position="178"/>
    </location>
</feature>
<dbReference type="InterPro" id="IPR036909">
    <property type="entry name" value="Cyt_c-like_dom_sf"/>
</dbReference>
<dbReference type="InterPro" id="IPR051459">
    <property type="entry name" value="Cytochrome_c-type_DH"/>
</dbReference>
<accession>A0ABS5Q1N7</accession>
<evidence type="ECO:0000259" key="7">
    <source>
        <dbReference type="PROSITE" id="PS51007"/>
    </source>
</evidence>
<evidence type="ECO:0000313" key="8">
    <source>
        <dbReference type="EMBL" id="MBS7662413.1"/>
    </source>
</evidence>
<keyword evidence="2 4" id="KW-0479">Metal-binding</keyword>
<dbReference type="PANTHER" id="PTHR35008:SF4">
    <property type="entry name" value="BLL4482 PROTEIN"/>
    <property type="match status" value="1"/>
</dbReference>
<dbReference type="InterPro" id="IPR009056">
    <property type="entry name" value="Cyt_c-like_dom"/>
</dbReference>
<dbReference type="SUPFAM" id="SSF46626">
    <property type="entry name" value="Cytochrome c"/>
    <property type="match status" value="1"/>
</dbReference>
<evidence type="ECO:0000256" key="6">
    <source>
        <dbReference type="SAM" id="SignalP"/>
    </source>
</evidence>
<gene>
    <name evidence="8" type="ORF">I0D00_10750</name>
</gene>
<keyword evidence="9" id="KW-1185">Reference proteome</keyword>
<comment type="caution">
    <text evidence="8">The sequence shown here is derived from an EMBL/GenBank/DDBJ whole genome shotgun (WGS) entry which is preliminary data.</text>
</comment>
<dbReference type="Gene3D" id="1.10.760.10">
    <property type="entry name" value="Cytochrome c-like domain"/>
    <property type="match status" value="1"/>
</dbReference>
<dbReference type="PANTHER" id="PTHR35008">
    <property type="entry name" value="BLL4482 PROTEIN-RELATED"/>
    <property type="match status" value="1"/>
</dbReference>
<dbReference type="Proteomes" id="UP001196601">
    <property type="component" value="Unassembled WGS sequence"/>
</dbReference>
<keyword evidence="3 4" id="KW-0408">Iron</keyword>
<feature type="chain" id="PRO_5046503809" evidence="6">
    <location>
        <begin position="26"/>
        <end position="192"/>
    </location>
</feature>
<evidence type="ECO:0000256" key="2">
    <source>
        <dbReference type="ARBA" id="ARBA00022723"/>
    </source>
</evidence>
<evidence type="ECO:0000313" key="9">
    <source>
        <dbReference type="Proteomes" id="UP001196601"/>
    </source>
</evidence>
<evidence type="ECO:0000256" key="1">
    <source>
        <dbReference type="ARBA" id="ARBA00022617"/>
    </source>
</evidence>
<feature type="signal peptide" evidence="6">
    <location>
        <begin position="1"/>
        <end position="25"/>
    </location>
</feature>
<evidence type="ECO:0000256" key="3">
    <source>
        <dbReference type="ARBA" id="ARBA00023004"/>
    </source>
</evidence>
<evidence type="ECO:0000256" key="4">
    <source>
        <dbReference type="PROSITE-ProRule" id="PRU00433"/>
    </source>
</evidence>
<dbReference type="RefSeq" id="WP_213639710.1">
    <property type="nucleotide sequence ID" value="NZ_JADPMV010000001.1"/>
</dbReference>
<name>A0ABS5Q1N7_9PSED</name>
<keyword evidence="6" id="KW-0732">Signal</keyword>
<reference evidence="8 9" key="1">
    <citation type="journal article" date="2021" name="Syst. Appl. Microbiol.">
        <title>Pseudomonas lalucatii sp. nov. isolated from Vallgornera, a karstic cave in Mallorca, Western Mediterranean.</title>
        <authorList>
            <person name="Busquets A."/>
            <person name="Mulet M."/>
            <person name="Gomila M."/>
            <person name="Garcia-Valdes E."/>
        </authorList>
    </citation>
    <scope>NUCLEOTIDE SEQUENCE [LARGE SCALE GENOMIC DNA]</scope>
    <source>
        <strain evidence="8 9">R1b54</strain>
    </source>
</reference>
<protein>
    <submittedName>
        <fullName evidence="8">Diheme cytochrome c-553</fullName>
    </submittedName>
</protein>
<sequence length="192" mass="20528">MRIASAVLRRASALYLAVMTSAALAAGDTGQAQPENPTTSVTRGKYLVDTSGCHDCHTPWVMGPDGPAPDMSRALSGHPQSLQLPPAPKLPEGPWLVSIAATNTAYAGPWGVSFTANLTPDRETGLGKWTERNFIETIRTGRHLGRGRPVLPPMPVQVYRNMTDADLGAIYAYLQSIPSVNNRVPAPITAEE</sequence>
<dbReference type="PROSITE" id="PS51007">
    <property type="entry name" value="CYTC"/>
    <property type="match status" value="1"/>
</dbReference>
<keyword evidence="1 4" id="KW-0349">Heme</keyword>
<organism evidence="8 9">
    <name type="scientific">Pseudomonas lalucatii</name>
    <dbReference type="NCBI Taxonomy" id="1424203"/>
    <lineage>
        <taxon>Bacteria</taxon>
        <taxon>Pseudomonadati</taxon>
        <taxon>Pseudomonadota</taxon>
        <taxon>Gammaproteobacteria</taxon>
        <taxon>Pseudomonadales</taxon>
        <taxon>Pseudomonadaceae</taxon>
        <taxon>Pseudomonas</taxon>
    </lineage>
</organism>
<proteinExistence type="predicted"/>